<evidence type="ECO:0000313" key="1">
    <source>
        <dbReference type="EMBL" id="HGQ59425.1"/>
    </source>
</evidence>
<evidence type="ECO:0000313" key="2">
    <source>
        <dbReference type="EMBL" id="HGQ73841.1"/>
    </source>
</evidence>
<reference evidence="2" key="1">
    <citation type="journal article" date="2020" name="mSystems">
        <title>Genome- and Community-Level Interaction Insights into Carbon Utilization and Element Cycling Functions of Hydrothermarchaeota in Hydrothermal Sediment.</title>
        <authorList>
            <person name="Zhou Z."/>
            <person name="Liu Y."/>
            <person name="Xu W."/>
            <person name="Pan J."/>
            <person name="Luo Z.H."/>
            <person name="Li M."/>
        </authorList>
    </citation>
    <scope>NUCLEOTIDE SEQUENCE [LARGE SCALE GENOMIC DNA]</scope>
    <source>
        <strain evidence="1">SpSt-638</strain>
        <strain evidence="2">SpSt-648</strain>
    </source>
</reference>
<organism evidence="2">
    <name type="scientific">Staphylothermus marinus</name>
    <dbReference type="NCBI Taxonomy" id="2280"/>
    <lineage>
        <taxon>Archaea</taxon>
        <taxon>Thermoproteota</taxon>
        <taxon>Thermoprotei</taxon>
        <taxon>Desulfurococcales</taxon>
        <taxon>Desulfurococcaceae</taxon>
        <taxon>Staphylothermus</taxon>
    </lineage>
</organism>
<dbReference type="EMBL" id="DTBE01000046">
    <property type="protein sequence ID" value="HGQ59425.1"/>
    <property type="molecule type" value="Genomic_DNA"/>
</dbReference>
<comment type="caution">
    <text evidence="2">The sequence shown here is derived from an EMBL/GenBank/DDBJ whole genome shotgun (WGS) entry which is preliminary data.</text>
</comment>
<protein>
    <submittedName>
        <fullName evidence="2">Uncharacterized protein</fullName>
    </submittedName>
</protein>
<proteinExistence type="predicted"/>
<name>A0A7C4JM81_STAMA</name>
<sequence>MKCLSEYVSAIALLSVSLLLTQSFVLSIDNLTNKFSKIISSSSSLTDGVYVERISPYKYVIVDSGILETFYTNGEYLLINSSSLVVIRVEDHVTVTLVLKEGVVVV</sequence>
<dbReference type="AlphaFoldDB" id="A0A7C4JM81"/>
<dbReference type="EMBL" id="DTBP01000014">
    <property type="protein sequence ID" value="HGQ73841.1"/>
    <property type="molecule type" value="Genomic_DNA"/>
</dbReference>
<gene>
    <name evidence="1" type="ORF">ENU09_01695</name>
    <name evidence="2" type="ORF">ENU20_02035</name>
</gene>
<accession>A0A7C4JM81</accession>